<protein>
    <submittedName>
        <fullName evidence="1">Uncharacterized protein</fullName>
    </submittedName>
</protein>
<accession>A0A6G4XGX0</accession>
<sequence>MTEGRGMTYGHETPTASGPECVERPLFTCGMVLSDADLTALVEWSRARLALQRFRTGWGVVCGLDVRCDTARSGWIRVMPGVAVGHDGQDIVVGESMAVDLTGCCVAENSCKAPAQAKQKEPAKQQGPAEQQTLDECGDVVVDLVLSAEDVPTGTDLAGRCDCGCGPTTEQTVVTRVCERARFHACRVPLPDVDPTAAAARRRQEAYSKCHAVVTRYVEAGLGKRSPDDVIDWLDKQRLDGPCGWWEKTCHALRASDDADLDGAVALALLDLVVDCRHQQVRRGCDSCAPCESCEGEDRLRLARVWLRRPTAADKTCRVTHIDAYPPHRRELGPCIAPVPPGSFDLTPFVWQRWQQVCARWRTIAGHKLVQKVKAPVSTENLLELLNRTDRISWDCDENPPVPVVVATACLGERVLGFAARTPATRTRRKAGP</sequence>
<dbReference type="AlphaFoldDB" id="A0A6G4XGX0"/>
<keyword evidence="2" id="KW-1185">Reference proteome</keyword>
<dbReference type="RefSeq" id="WP_165331475.1">
    <property type="nucleotide sequence ID" value="NZ_JAAKZW010000024.1"/>
</dbReference>
<organism evidence="1 2">
    <name type="scientific">Streptomyces mesophilus</name>
    <dbReference type="NCBI Taxonomy" id="1775132"/>
    <lineage>
        <taxon>Bacteria</taxon>
        <taxon>Bacillati</taxon>
        <taxon>Actinomycetota</taxon>
        <taxon>Actinomycetes</taxon>
        <taxon>Kitasatosporales</taxon>
        <taxon>Streptomycetaceae</taxon>
        <taxon>Streptomyces</taxon>
    </lineage>
</organism>
<name>A0A6G4XGX0_9ACTN</name>
<comment type="caution">
    <text evidence="1">The sequence shown here is derived from an EMBL/GenBank/DDBJ whole genome shotgun (WGS) entry which is preliminary data.</text>
</comment>
<dbReference type="Proteomes" id="UP000481109">
    <property type="component" value="Unassembled WGS sequence"/>
</dbReference>
<gene>
    <name evidence="1" type="ORF">G6045_09800</name>
</gene>
<reference evidence="1 2" key="1">
    <citation type="submission" date="2020-02" db="EMBL/GenBank/DDBJ databases">
        <title>Whole-genome analyses of novel actinobacteria.</title>
        <authorList>
            <person name="Sahin N."/>
            <person name="Tokatli A."/>
        </authorList>
    </citation>
    <scope>NUCLEOTIDE SEQUENCE [LARGE SCALE GENOMIC DNA]</scope>
    <source>
        <strain evidence="1 2">YC504</strain>
    </source>
</reference>
<dbReference type="EMBL" id="JAAKZW010000024">
    <property type="protein sequence ID" value="NGO75964.1"/>
    <property type="molecule type" value="Genomic_DNA"/>
</dbReference>
<proteinExistence type="predicted"/>
<evidence type="ECO:0000313" key="1">
    <source>
        <dbReference type="EMBL" id="NGO75964.1"/>
    </source>
</evidence>
<evidence type="ECO:0000313" key="2">
    <source>
        <dbReference type="Proteomes" id="UP000481109"/>
    </source>
</evidence>